<dbReference type="Proteomes" id="UP000011841">
    <property type="component" value="Chromosome"/>
</dbReference>
<dbReference type="STRING" id="1245469.S58_33100"/>
<accession>M4Z7K9</accession>
<dbReference type="HOGENOM" id="CLU_2987625_0_0_5"/>
<dbReference type="EMBL" id="AP012603">
    <property type="protein sequence ID" value="BAM89307.1"/>
    <property type="molecule type" value="Genomic_DNA"/>
</dbReference>
<gene>
    <name evidence="1" type="ORF">S58_33100</name>
</gene>
<evidence type="ECO:0000313" key="1">
    <source>
        <dbReference type="EMBL" id="BAM89307.1"/>
    </source>
</evidence>
<evidence type="ECO:0000313" key="2">
    <source>
        <dbReference type="Proteomes" id="UP000011841"/>
    </source>
</evidence>
<reference evidence="1 2" key="1">
    <citation type="journal article" date="2013" name="Appl. Environ. Microbiol.">
        <title>Genome analysis suggests that the soil oligotrophic bacterium Agromonas oligotrophica (Bradyrhizobium oligotrophicum) is a nitrogen-fixing symbiont of Aeschynomene indica.</title>
        <authorList>
            <person name="Okubo T."/>
            <person name="Fukushima S."/>
            <person name="Itakura M."/>
            <person name="Oshima K."/>
            <person name="Longtonglang A."/>
            <person name="Teaumroong N."/>
            <person name="Mitsui H."/>
            <person name="Hattori M."/>
            <person name="Hattori R."/>
            <person name="Hattori T."/>
            <person name="Minamisawa K."/>
        </authorList>
    </citation>
    <scope>NUCLEOTIDE SEQUENCE [LARGE SCALE GENOMIC DNA]</scope>
    <source>
        <strain evidence="1 2">S58</strain>
    </source>
</reference>
<organism evidence="1 2">
    <name type="scientific">Bradyrhizobium oligotrophicum S58</name>
    <dbReference type="NCBI Taxonomy" id="1245469"/>
    <lineage>
        <taxon>Bacteria</taxon>
        <taxon>Pseudomonadati</taxon>
        <taxon>Pseudomonadota</taxon>
        <taxon>Alphaproteobacteria</taxon>
        <taxon>Hyphomicrobiales</taxon>
        <taxon>Nitrobacteraceae</taxon>
        <taxon>Bradyrhizobium</taxon>
    </lineage>
</organism>
<dbReference type="AlphaFoldDB" id="M4Z7K9"/>
<keyword evidence="2" id="KW-1185">Reference proteome</keyword>
<name>M4Z7K9_9BRAD</name>
<protein>
    <submittedName>
        <fullName evidence="1">Uncharacterized protein</fullName>
    </submittedName>
</protein>
<sequence length="57" mass="6363">MPAPLLLQPPSPEPIDAMDIPSEIGIQDMGTRRALARGDPWTARGKFRTISRVMFRT</sequence>
<proteinExistence type="predicted"/>
<dbReference type="KEGG" id="aol:S58_33100"/>